<dbReference type="GO" id="GO:0016491">
    <property type="term" value="F:oxidoreductase activity"/>
    <property type="evidence" value="ECO:0007669"/>
    <property type="project" value="UniProtKB-KW"/>
</dbReference>
<evidence type="ECO:0000256" key="3">
    <source>
        <dbReference type="RuleBase" id="RU000363"/>
    </source>
</evidence>
<dbReference type="PANTHER" id="PTHR43669:SF3">
    <property type="entry name" value="ALCOHOL DEHYDROGENASE, PUTATIVE (AFU_ORTHOLOGUE AFUA_3G03445)-RELATED"/>
    <property type="match status" value="1"/>
</dbReference>
<dbReference type="InterPro" id="IPR020904">
    <property type="entry name" value="Sc_DH/Rdtase_CS"/>
</dbReference>
<protein>
    <recommendedName>
        <fullName evidence="6">Short-chain dehydrogenase</fullName>
    </recommendedName>
</protein>
<comment type="caution">
    <text evidence="4">The sequence shown here is derived from an EMBL/GenBank/DDBJ whole genome shotgun (WGS) entry which is preliminary data.</text>
</comment>
<proteinExistence type="inferred from homology"/>
<sequence>MGKLSNRIAFITGAGTGLGRAIAIAFAKEGATVALNGRREEALREVQAEIGEKQAIILPADVTDQSAIHATRDKLLAATGGQLDIVVNNVGGVPTLNSISELTLDEWKQMINLNLTSQFIVANAFLPALRKNGNGKLISVTSALASSYMETYGAYSASKAGVEALMKTLAIEEEKNGIQVNIFDPIYFTSEGNPDTDIDPADIVAILIDLAATSSIEKSGEVVKPLKA</sequence>
<dbReference type="Gene3D" id="3.40.50.720">
    <property type="entry name" value="NAD(P)-binding Rossmann-like Domain"/>
    <property type="match status" value="1"/>
</dbReference>
<reference evidence="4 5" key="1">
    <citation type="submission" date="2016-08" db="EMBL/GenBank/DDBJ databases">
        <title>Novel Firmicute Genomes.</title>
        <authorList>
            <person name="Poppleton D.I."/>
            <person name="Gribaldo S."/>
        </authorList>
    </citation>
    <scope>NUCLEOTIDE SEQUENCE [LARGE SCALE GENOMIC DNA]</scope>
    <source>
        <strain evidence="4 5">RAOx-1</strain>
    </source>
</reference>
<keyword evidence="2" id="KW-0560">Oxidoreductase</keyword>
<comment type="similarity">
    <text evidence="1 3">Belongs to the short-chain dehydrogenases/reductases (SDR) family.</text>
</comment>
<dbReference type="SUPFAM" id="SSF51735">
    <property type="entry name" value="NAD(P)-binding Rossmann-fold domains"/>
    <property type="match status" value="1"/>
</dbReference>
<dbReference type="OrthoDB" id="2835330at2"/>
<dbReference type="CDD" id="cd05233">
    <property type="entry name" value="SDR_c"/>
    <property type="match status" value="1"/>
</dbReference>
<keyword evidence="5" id="KW-1185">Reference proteome</keyword>
<dbReference type="InterPro" id="IPR002347">
    <property type="entry name" value="SDR_fam"/>
</dbReference>
<dbReference type="PRINTS" id="PR00080">
    <property type="entry name" value="SDRFAMILY"/>
</dbReference>
<evidence type="ECO:0000256" key="2">
    <source>
        <dbReference type="ARBA" id="ARBA00023002"/>
    </source>
</evidence>
<evidence type="ECO:0000256" key="1">
    <source>
        <dbReference type="ARBA" id="ARBA00006484"/>
    </source>
</evidence>
<dbReference type="AlphaFoldDB" id="A0A419SNF2"/>
<dbReference type="PROSITE" id="PS00061">
    <property type="entry name" value="ADH_SHORT"/>
    <property type="match status" value="1"/>
</dbReference>
<organism evidence="4 5">
    <name type="scientific">Ammoniphilus oxalaticus</name>
    <dbReference type="NCBI Taxonomy" id="66863"/>
    <lineage>
        <taxon>Bacteria</taxon>
        <taxon>Bacillati</taxon>
        <taxon>Bacillota</taxon>
        <taxon>Bacilli</taxon>
        <taxon>Bacillales</taxon>
        <taxon>Paenibacillaceae</taxon>
        <taxon>Aneurinibacillus group</taxon>
        <taxon>Ammoniphilus</taxon>
    </lineage>
</organism>
<accession>A0A419SNF2</accession>
<evidence type="ECO:0008006" key="6">
    <source>
        <dbReference type="Google" id="ProtNLM"/>
    </source>
</evidence>
<dbReference type="RefSeq" id="WP_120188509.1">
    <property type="nucleotide sequence ID" value="NZ_MCHY01000006.1"/>
</dbReference>
<dbReference type="PRINTS" id="PR00081">
    <property type="entry name" value="GDHRDH"/>
</dbReference>
<dbReference type="EMBL" id="MCHY01000006">
    <property type="protein sequence ID" value="RKD25830.1"/>
    <property type="molecule type" value="Genomic_DNA"/>
</dbReference>
<dbReference type="PANTHER" id="PTHR43669">
    <property type="entry name" value="5-KETO-D-GLUCONATE 5-REDUCTASE"/>
    <property type="match status" value="1"/>
</dbReference>
<dbReference type="Proteomes" id="UP000284219">
    <property type="component" value="Unassembled WGS sequence"/>
</dbReference>
<gene>
    <name evidence="4" type="ORF">BEP19_02530</name>
</gene>
<evidence type="ECO:0000313" key="5">
    <source>
        <dbReference type="Proteomes" id="UP000284219"/>
    </source>
</evidence>
<name>A0A419SNF2_9BACL</name>
<evidence type="ECO:0000313" key="4">
    <source>
        <dbReference type="EMBL" id="RKD25830.1"/>
    </source>
</evidence>
<dbReference type="Pfam" id="PF00106">
    <property type="entry name" value="adh_short"/>
    <property type="match status" value="1"/>
</dbReference>
<dbReference type="InterPro" id="IPR036291">
    <property type="entry name" value="NAD(P)-bd_dom_sf"/>
</dbReference>